<name>A0AA38UWH0_9AGAR</name>
<proteinExistence type="inferred from homology"/>
<evidence type="ECO:0000256" key="1">
    <source>
        <dbReference type="ARBA" id="ARBA00006484"/>
    </source>
</evidence>
<dbReference type="GO" id="GO:0000140">
    <property type="term" value="F:acylglycerone-phosphate reductase (NADP+) activity"/>
    <property type="evidence" value="ECO:0007669"/>
    <property type="project" value="TreeGrafter"/>
</dbReference>
<dbReference type="Gene3D" id="3.40.50.720">
    <property type="entry name" value="NAD(P)-binding Rossmann-like Domain"/>
    <property type="match status" value="1"/>
</dbReference>
<sequence>MSQRSILITGCSVGGIGHAFVKEFQSRGFQVFATARRLESMSELEGVKGVTLIRLDVTDIDSIRTARNQVSSLSGGKLDILINNA</sequence>
<accession>A0AA38UWH0</accession>
<dbReference type="GO" id="GO:0005783">
    <property type="term" value="C:endoplasmic reticulum"/>
    <property type="evidence" value="ECO:0007669"/>
    <property type="project" value="TreeGrafter"/>
</dbReference>
<keyword evidence="2" id="KW-0560">Oxidoreductase</keyword>
<dbReference type="InterPro" id="IPR036291">
    <property type="entry name" value="NAD(P)-bd_dom_sf"/>
</dbReference>
<evidence type="ECO:0000256" key="2">
    <source>
        <dbReference type="ARBA" id="ARBA00023002"/>
    </source>
</evidence>
<dbReference type="AlphaFoldDB" id="A0AA38UWH0"/>
<evidence type="ECO:0000313" key="3">
    <source>
        <dbReference type="EMBL" id="KAJ3988089.1"/>
    </source>
</evidence>
<dbReference type="GO" id="GO:0004806">
    <property type="term" value="F:triacylglycerol lipase activity"/>
    <property type="evidence" value="ECO:0007669"/>
    <property type="project" value="TreeGrafter"/>
</dbReference>
<dbReference type="Pfam" id="PF00106">
    <property type="entry name" value="adh_short"/>
    <property type="match status" value="1"/>
</dbReference>
<dbReference type="EMBL" id="MU801914">
    <property type="protein sequence ID" value="KAJ3988089.1"/>
    <property type="molecule type" value="Genomic_DNA"/>
</dbReference>
<dbReference type="GO" id="GO:0005811">
    <property type="term" value="C:lipid droplet"/>
    <property type="evidence" value="ECO:0007669"/>
    <property type="project" value="TreeGrafter"/>
</dbReference>
<gene>
    <name evidence="3" type="ORF">F5890DRAFT_1550885</name>
</gene>
<reference evidence="3" key="1">
    <citation type="submission" date="2022-08" db="EMBL/GenBank/DDBJ databases">
        <authorList>
            <consortium name="DOE Joint Genome Institute"/>
            <person name="Min B."/>
            <person name="Riley R."/>
            <person name="Sierra-Patev S."/>
            <person name="Naranjo-Ortiz M."/>
            <person name="Looney B."/>
            <person name="Konkel Z."/>
            <person name="Slot J.C."/>
            <person name="Sakamoto Y."/>
            <person name="Steenwyk J.L."/>
            <person name="Rokas A."/>
            <person name="Carro J."/>
            <person name="Camarero S."/>
            <person name="Ferreira P."/>
            <person name="Molpeceres G."/>
            <person name="Ruiz-Duenas F.J."/>
            <person name="Serrano A."/>
            <person name="Henrissat B."/>
            <person name="Drula E."/>
            <person name="Hughes K.W."/>
            <person name="Mata J.L."/>
            <person name="Ishikawa N.K."/>
            <person name="Vargas-Isla R."/>
            <person name="Ushijima S."/>
            <person name="Smith C.A."/>
            <person name="Ahrendt S."/>
            <person name="Andreopoulos W."/>
            <person name="He G."/>
            <person name="Labutti K."/>
            <person name="Lipzen A."/>
            <person name="Ng V."/>
            <person name="Sandor L."/>
            <person name="Barry K."/>
            <person name="Martinez A.T."/>
            <person name="Xiao Y."/>
            <person name="Gibbons J.G."/>
            <person name="Terashima K."/>
            <person name="Hibbett D.S."/>
            <person name="Grigoriev I.V."/>
        </authorList>
    </citation>
    <scope>NUCLEOTIDE SEQUENCE</scope>
    <source>
        <strain evidence="3">TFB7829</strain>
    </source>
</reference>
<dbReference type="SUPFAM" id="SSF51735">
    <property type="entry name" value="NAD(P)-binding Rossmann-fold domains"/>
    <property type="match status" value="1"/>
</dbReference>
<dbReference type="InterPro" id="IPR002347">
    <property type="entry name" value="SDR_fam"/>
</dbReference>
<dbReference type="GO" id="GO:0019433">
    <property type="term" value="P:triglyceride catabolic process"/>
    <property type="evidence" value="ECO:0007669"/>
    <property type="project" value="TreeGrafter"/>
</dbReference>
<protein>
    <submittedName>
        <fullName evidence="3">Uncharacterized protein</fullName>
    </submittedName>
</protein>
<dbReference type="PANTHER" id="PTHR44169">
    <property type="entry name" value="NADPH-DEPENDENT 1-ACYLDIHYDROXYACETONE PHOSPHATE REDUCTASE"/>
    <property type="match status" value="1"/>
</dbReference>
<dbReference type="Proteomes" id="UP001163850">
    <property type="component" value="Unassembled WGS sequence"/>
</dbReference>
<dbReference type="PANTHER" id="PTHR44169:SF6">
    <property type="entry name" value="NADPH-DEPENDENT 1-ACYLDIHYDROXYACETONE PHOSPHATE REDUCTASE"/>
    <property type="match status" value="1"/>
</dbReference>
<dbReference type="GO" id="GO:0006654">
    <property type="term" value="P:phosphatidic acid biosynthetic process"/>
    <property type="evidence" value="ECO:0007669"/>
    <property type="project" value="TreeGrafter"/>
</dbReference>
<organism evidence="3 4">
    <name type="scientific">Lentinula detonsa</name>
    <dbReference type="NCBI Taxonomy" id="2804962"/>
    <lineage>
        <taxon>Eukaryota</taxon>
        <taxon>Fungi</taxon>
        <taxon>Dikarya</taxon>
        <taxon>Basidiomycota</taxon>
        <taxon>Agaricomycotina</taxon>
        <taxon>Agaricomycetes</taxon>
        <taxon>Agaricomycetidae</taxon>
        <taxon>Agaricales</taxon>
        <taxon>Marasmiineae</taxon>
        <taxon>Omphalotaceae</taxon>
        <taxon>Lentinula</taxon>
    </lineage>
</organism>
<evidence type="ECO:0000313" key="4">
    <source>
        <dbReference type="Proteomes" id="UP001163850"/>
    </source>
</evidence>
<comment type="caution">
    <text evidence="3">The sequence shown here is derived from an EMBL/GenBank/DDBJ whole genome shotgun (WGS) entry which is preliminary data.</text>
</comment>
<comment type="similarity">
    <text evidence="1">Belongs to the short-chain dehydrogenases/reductases (SDR) family.</text>
</comment>